<dbReference type="GO" id="GO:0050074">
    <property type="term" value="F:malate-CoA ligase activity"/>
    <property type="evidence" value="ECO:0007669"/>
    <property type="project" value="UniProtKB-EC"/>
</dbReference>
<dbReference type="NCBIfam" id="NF001913">
    <property type="entry name" value="PRK00696.1"/>
    <property type="match status" value="1"/>
</dbReference>
<dbReference type="GO" id="GO:0004776">
    <property type="term" value="F:succinate-CoA ligase (GDP-forming) activity"/>
    <property type="evidence" value="ECO:0007669"/>
    <property type="project" value="RHEA"/>
</dbReference>
<dbReference type="GO" id="GO:0005829">
    <property type="term" value="C:cytosol"/>
    <property type="evidence" value="ECO:0007669"/>
    <property type="project" value="TreeGrafter"/>
</dbReference>
<gene>
    <name evidence="10 12" type="primary">sucC</name>
    <name evidence="12" type="ORF">ATO3_16535</name>
</gene>
<feature type="binding site" evidence="10">
    <location>
        <begin position="53"/>
        <end position="55"/>
    </location>
    <ligand>
        <name>ATP</name>
        <dbReference type="ChEBI" id="CHEBI:30616"/>
    </ligand>
</feature>
<dbReference type="Gene3D" id="3.30.470.20">
    <property type="entry name" value="ATP-grasp fold, B domain"/>
    <property type="match status" value="1"/>
</dbReference>
<evidence type="ECO:0000256" key="1">
    <source>
        <dbReference type="ARBA" id="ARBA00009182"/>
    </source>
</evidence>
<dbReference type="InterPro" id="IPR011761">
    <property type="entry name" value="ATP-grasp"/>
</dbReference>
<evidence type="ECO:0000256" key="5">
    <source>
        <dbReference type="ARBA" id="ARBA00022741"/>
    </source>
</evidence>
<dbReference type="NCBIfam" id="TIGR01016">
    <property type="entry name" value="sucCoAbeta"/>
    <property type="match status" value="1"/>
</dbReference>
<evidence type="ECO:0000256" key="10">
    <source>
        <dbReference type="HAMAP-Rule" id="MF_00558"/>
    </source>
</evidence>
<evidence type="ECO:0000256" key="7">
    <source>
        <dbReference type="ARBA" id="ARBA00022842"/>
    </source>
</evidence>
<comment type="caution">
    <text evidence="10">Lacks conserved residue(s) required for the propagation of feature annotation.</text>
</comment>
<dbReference type="GO" id="GO:0005524">
    <property type="term" value="F:ATP binding"/>
    <property type="evidence" value="ECO:0007669"/>
    <property type="project" value="UniProtKB-UniRule"/>
</dbReference>
<feature type="binding site" evidence="10">
    <location>
        <position position="213"/>
    </location>
    <ligand>
        <name>Mg(2+)</name>
        <dbReference type="ChEBI" id="CHEBI:18420"/>
    </ligand>
</feature>
<dbReference type="GO" id="GO:0006099">
    <property type="term" value="P:tricarboxylic acid cycle"/>
    <property type="evidence" value="ECO:0007669"/>
    <property type="project" value="UniProtKB-UniRule"/>
</dbReference>
<feature type="binding site" evidence="10">
    <location>
        <position position="99"/>
    </location>
    <ligand>
        <name>ATP</name>
        <dbReference type="ChEBI" id="CHEBI:30616"/>
    </ligand>
</feature>
<comment type="catalytic activity">
    <reaction evidence="10">
        <text>succinate + ATP + CoA = succinyl-CoA + ADP + phosphate</text>
        <dbReference type="Rhea" id="RHEA:17661"/>
        <dbReference type="ChEBI" id="CHEBI:30031"/>
        <dbReference type="ChEBI" id="CHEBI:30616"/>
        <dbReference type="ChEBI" id="CHEBI:43474"/>
        <dbReference type="ChEBI" id="CHEBI:57287"/>
        <dbReference type="ChEBI" id="CHEBI:57292"/>
        <dbReference type="ChEBI" id="CHEBI:456216"/>
        <dbReference type="EC" id="6.2.1.5"/>
    </reaction>
</comment>
<dbReference type="HAMAP" id="MF_00558">
    <property type="entry name" value="Succ_CoA_beta"/>
    <property type="match status" value="1"/>
</dbReference>
<dbReference type="PROSITE" id="PS01217">
    <property type="entry name" value="SUCCINYL_COA_LIG_3"/>
    <property type="match status" value="1"/>
</dbReference>
<dbReference type="InterPro" id="IPR017866">
    <property type="entry name" value="Succ-CoA_synthase_bsu_CS"/>
</dbReference>
<dbReference type="UniPathway" id="UPA00223">
    <property type="reaction ID" value="UER00999"/>
</dbReference>
<dbReference type="RefSeq" id="WP_088651004.1">
    <property type="nucleotide sequence ID" value="NZ_AQQR01000007.1"/>
</dbReference>
<accession>A0A225NFM4</accession>
<comment type="cofactor">
    <cofactor evidence="10">
        <name>Mg(2+)</name>
        <dbReference type="ChEBI" id="CHEBI:18420"/>
    </cofactor>
    <text evidence="10">Binds 1 Mg(2+) ion per subunit.</text>
</comment>
<dbReference type="PROSITE" id="PS50975">
    <property type="entry name" value="ATP_GRASP"/>
    <property type="match status" value="1"/>
</dbReference>
<dbReference type="PANTHER" id="PTHR11815">
    <property type="entry name" value="SUCCINYL-COA SYNTHETASE BETA CHAIN"/>
    <property type="match status" value="1"/>
</dbReference>
<dbReference type="Proteomes" id="UP000215377">
    <property type="component" value="Unassembled WGS sequence"/>
</dbReference>
<dbReference type="InterPro" id="IPR013815">
    <property type="entry name" value="ATP_grasp_subdomain_1"/>
</dbReference>
<name>A0A225NFM4_9RHOB</name>
<dbReference type="FunFam" id="3.40.50.261:FF:000001">
    <property type="entry name" value="Succinate--CoA ligase [ADP-forming] subunit beta"/>
    <property type="match status" value="1"/>
</dbReference>
<comment type="subunit">
    <text evidence="10">Heterotetramer of two alpha and two beta subunits.</text>
</comment>
<dbReference type="EMBL" id="AQQR01000007">
    <property type="protein sequence ID" value="OWU72187.1"/>
    <property type="molecule type" value="Genomic_DNA"/>
</dbReference>
<keyword evidence="13" id="KW-1185">Reference proteome</keyword>
<dbReference type="PIRSF" id="PIRSF001554">
    <property type="entry name" value="SucCS_beta"/>
    <property type="match status" value="1"/>
</dbReference>
<evidence type="ECO:0000256" key="8">
    <source>
        <dbReference type="ARBA" id="ARBA00052241"/>
    </source>
</evidence>
<comment type="catalytic activity">
    <reaction evidence="10">
        <text>GTP + succinate + CoA = succinyl-CoA + GDP + phosphate</text>
        <dbReference type="Rhea" id="RHEA:22120"/>
        <dbReference type="ChEBI" id="CHEBI:30031"/>
        <dbReference type="ChEBI" id="CHEBI:37565"/>
        <dbReference type="ChEBI" id="CHEBI:43474"/>
        <dbReference type="ChEBI" id="CHEBI:57287"/>
        <dbReference type="ChEBI" id="CHEBI:57292"/>
        <dbReference type="ChEBI" id="CHEBI:58189"/>
    </reaction>
</comment>
<dbReference type="Pfam" id="PF00549">
    <property type="entry name" value="Ligase_CoA"/>
    <property type="match status" value="1"/>
</dbReference>
<keyword evidence="6 10" id="KW-0067">ATP-binding</keyword>
<feature type="binding site" evidence="10">
    <location>
        <position position="107"/>
    </location>
    <ligand>
        <name>ATP</name>
        <dbReference type="ChEBI" id="CHEBI:30616"/>
    </ligand>
</feature>
<evidence type="ECO:0000313" key="13">
    <source>
        <dbReference type="Proteomes" id="UP000215377"/>
    </source>
</evidence>
<comment type="pathway">
    <text evidence="9">One-carbon metabolism; formaldehyde assimilation via serine pathway.</text>
</comment>
<comment type="pathway">
    <text evidence="10">Carbohydrate metabolism; tricarboxylic acid cycle; succinate from succinyl-CoA (ligase route): step 1/1.</text>
</comment>
<evidence type="ECO:0000256" key="2">
    <source>
        <dbReference type="ARBA" id="ARBA00022532"/>
    </source>
</evidence>
<evidence type="ECO:0000256" key="6">
    <source>
        <dbReference type="ARBA" id="ARBA00022840"/>
    </source>
</evidence>
<dbReference type="InterPro" id="IPR005809">
    <property type="entry name" value="Succ_CoA_ligase-like_bsu"/>
</dbReference>
<feature type="binding site" evidence="10">
    <location>
        <position position="46"/>
    </location>
    <ligand>
        <name>ATP</name>
        <dbReference type="ChEBI" id="CHEBI:30616"/>
    </ligand>
</feature>
<dbReference type="EC" id="6.2.1.5" evidence="10"/>
<dbReference type="FunFam" id="3.30.470.20:FF:000002">
    <property type="entry name" value="Succinate--CoA ligase [ADP-forming] subunit beta"/>
    <property type="match status" value="1"/>
</dbReference>
<dbReference type="GO" id="GO:0000287">
    <property type="term" value="F:magnesium ion binding"/>
    <property type="evidence" value="ECO:0007669"/>
    <property type="project" value="UniProtKB-UniRule"/>
</dbReference>
<organism evidence="12 13">
    <name type="scientific">Marinibacterium profundimaris</name>
    <dbReference type="NCBI Taxonomy" id="1679460"/>
    <lineage>
        <taxon>Bacteria</taxon>
        <taxon>Pseudomonadati</taxon>
        <taxon>Pseudomonadota</taxon>
        <taxon>Alphaproteobacteria</taxon>
        <taxon>Rhodobacterales</taxon>
        <taxon>Paracoccaceae</taxon>
        <taxon>Marinibacterium</taxon>
    </lineage>
</organism>
<evidence type="ECO:0000259" key="11">
    <source>
        <dbReference type="PROSITE" id="PS50975"/>
    </source>
</evidence>
<keyword evidence="2 10" id="KW-0816">Tricarboxylic acid cycle</keyword>
<protein>
    <recommendedName>
        <fullName evidence="10">Succinate--CoA ligase [ADP-forming] subunit beta</fullName>
        <ecNumber evidence="10">6.2.1.5</ecNumber>
    </recommendedName>
    <alternativeName>
        <fullName evidence="10">Succinyl-CoA synthetase subunit beta</fullName>
        <shortName evidence="10">SCS-beta</shortName>
    </alternativeName>
</protein>
<dbReference type="GO" id="GO:0006104">
    <property type="term" value="P:succinyl-CoA metabolic process"/>
    <property type="evidence" value="ECO:0007669"/>
    <property type="project" value="TreeGrafter"/>
</dbReference>
<keyword evidence="3 10" id="KW-0436">Ligase</keyword>
<dbReference type="OrthoDB" id="9802602at2"/>
<dbReference type="PANTHER" id="PTHR11815:SF10">
    <property type="entry name" value="SUCCINATE--COA LIGASE [GDP-FORMING] SUBUNIT BETA, MITOCHONDRIAL"/>
    <property type="match status" value="1"/>
</dbReference>
<comment type="similarity">
    <text evidence="1 10">Belongs to the succinate/malate CoA ligase beta subunit family.</text>
</comment>
<reference evidence="12 13" key="1">
    <citation type="submission" date="2013-04" db="EMBL/GenBank/DDBJ databases">
        <title>Oceanicola sp. 22II1-22F33 Genome Sequencing.</title>
        <authorList>
            <person name="Lai Q."/>
            <person name="Li G."/>
            <person name="Shao Z."/>
        </authorList>
    </citation>
    <scope>NUCLEOTIDE SEQUENCE [LARGE SCALE GENOMIC DNA]</scope>
    <source>
        <strain evidence="12 13">22II1-22F33</strain>
    </source>
</reference>
<dbReference type="Gene3D" id="3.30.1490.20">
    <property type="entry name" value="ATP-grasp fold, A domain"/>
    <property type="match status" value="1"/>
</dbReference>
<dbReference type="InterPro" id="IPR013650">
    <property type="entry name" value="ATP-grasp_succ-CoA_synth-type"/>
</dbReference>
<feature type="binding site" evidence="10">
    <location>
        <position position="199"/>
    </location>
    <ligand>
        <name>Mg(2+)</name>
        <dbReference type="ChEBI" id="CHEBI:18420"/>
    </ligand>
</feature>
<dbReference type="SUPFAM" id="SSF52210">
    <property type="entry name" value="Succinyl-CoA synthetase domains"/>
    <property type="match status" value="1"/>
</dbReference>
<dbReference type="Gene3D" id="3.40.50.261">
    <property type="entry name" value="Succinyl-CoA synthetase domains"/>
    <property type="match status" value="1"/>
</dbReference>
<comment type="caution">
    <text evidence="12">The sequence shown here is derived from an EMBL/GenBank/DDBJ whole genome shotgun (WGS) entry which is preliminary data.</text>
</comment>
<dbReference type="GO" id="GO:0042709">
    <property type="term" value="C:succinate-CoA ligase complex"/>
    <property type="evidence" value="ECO:0007669"/>
    <property type="project" value="TreeGrafter"/>
</dbReference>
<dbReference type="NCBIfam" id="NF010647">
    <property type="entry name" value="PRK14046.1"/>
    <property type="match status" value="1"/>
</dbReference>
<keyword evidence="7 10" id="KW-0460">Magnesium</keyword>
<evidence type="ECO:0000256" key="9">
    <source>
        <dbReference type="ARBA" id="ARBA00060690"/>
    </source>
</evidence>
<proteinExistence type="inferred from homology"/>
<dbReference type="InterPro" id="IPR016102">
    <property type="entry name" value="Succinyl-CoA_synth-like"/>
</dbReference>
<feature type="binding site" evidence="10">
    <location>
        <position position="102"/>
    </location>
    <ligand>
        <name>ATP</name>
        <dbReference type="ChEBI" id="CHEBI:30616"/>
    </ligand>
</feature>
<dbReference type="GO" id="GO:0004775">
    <property type="term" value="F:succinate-CoA ligase (ADP-forming) activity"/>
    <property type="evidence" value="ECO:0007669"/>
    <property type="project" value="UniProtKB-UniRule"/>
</dbReference>
<evidence type="ECO:0000313" key="12">
    <source>
        <dbReference type="EMBL" id="OWU72187.1"/>
    </source>
</evidence>
<comment type="function">
    <text evidence="10">Succinyl-CoA synthetase functions in the citric acid cycle (TCA), coupling the hydrolysis of succinyl-CoA to the synthesis of either ATP or GTP and thus represents the only step of substrate-level phosphorylation in the TCA. The beta subunit provides nucleotide specificity of the enzyme and binds the substrate succinate, while the binding sites for coenzyme A and phosphate are found in the alpha subunit.</text>
</comment>
<feature type="domain" description="ATP-grasp" evidence="11">
    <location>
        <begin position="9"/>
        <end position="229"/>
    </location>
</feature>
<sequence length="391" mass="41321">MDIHEHQAKEILAQFGVPVPRSGLAFSPEQAAFRCRELGGGRCVVKAQVHSGGRGEAGGVKLCDGDAETREYAATLLGTTLVTKQTTASGKRIDRLWVEEASQIARELYLGFVLDRKSERIMIVASGHGGMEIEDLAETDPDSLIRMVIDPAAGLVEYQARELSYQLGLEGQQVGQMVTVLKACYRAYRDLDAMMVEINPLVVCEDGALVALDAKMSFDTNALFRRPQVGALRDPGQEDPRESLAADHGLAYVGLDGDIGCIINGAGLAMASMDMIQLAGGAPANFLDIGGGASPERVCQAFRTVLSDSNVSVILVNIFAGINRCDWIASGVIQAYTELGIAIPVVVRLSGTNVDAGRKLIAESGLPIISANTLAEAAEAAVAARPPALAA</sequence>
<keyword evidence="5 10" id="KW-0547">Nucleotide-binding</keyword>
<dbReference type="SUPFAM" id="SSF56059">
    <property type="entry name" value="Glutathione synthetase ATP-binding domain-like"/>
    <property type="match status" value="1"/>
</dbReference>
<evidence type="ECO:0000256" key="3">
    <source>
        <dbReference type="ARBA" id="ARBA00022598"/>
    </source>
</evidence>
<dbReference type="FunFam" id="3.30.1490.20:FF:000002">
    <property type="entry name" value="Succinate--CoA ligase [ADP-forming] subunit beta"/>
    <property type="match status" value="1"/>
</dbReference>
<feature type="binding site" evidence="10">
    <location>
        <position position="264"/>
    </location>
    <ligand>
        <name>substrate</name>
        <note>ligand shared with subunit alpha</note>
    </ligand>
</feature>
<evidence type="ECO:0000256" key="4">
    <source>
        <dbReference type="ARBA" id="ARBA00022723"/>
    </source>
</evidence>
<comment type="catalytic activity">
    <reaction evidence="8">
        <text>(S)-malate + ATP + CoA = (S)-malyl-CoA + ADP + phosphate</text>
        <dbReference type="Rhea" id="RHEA:26193"/>
        <dbReference type="ChEBI" id="CHEBI:15589"/>
        <dbReference type="ChEBI" id="CHEBI:30616"/>
        <dbReference type="ChEBI" id="CHEBI:43474"/>
        <dbReference type="ChEBI" id="CHEBI:57287"/>
        <dbReference type="ChEBI" id="CHEBI:57317"/>
        <dbReference type="ChEBI" id="CHEBI:456216"/>
        <dbReference type="EC" id="6.2.1.9"/>
    </reaction>
</comment>
<keyword evidence="4 10" id="KW-0479">Metal-binding</keyword>
<dbReference type="InterPro" id="IPR005811">
    <property type="entry name" value="SUCC_ACL_C"/>
</dbReference>
<dbReference type="Pfam" id="PF08442">
    <property type="entry name" value="ATP-grasp_2"/>
    <property type="match status" value="1"/>
</dbReference>
<dbReference type="AlphaFoldDB" id="A0A225NFM4"/>